<evidence type="ECO:0000256" key="2">
    <source>
        <dbReference type="ARBA" id="ARBA00002803"/>
    </source>
</evidence>
<dbReference type="PROSITE" id="PS51177">
    <property type="entry name" value="LUMAZINE_BIND"/>
    <property type="match status" value="2"/>
</dbReference>
<evidence type="ECO:0000256" key="6">
    <source>
        <dbReference type="ARBA" id="ARBA00022619"/>
    </source>
</evidence>
<comment type="catalytic activity">
    <reaction evidence="1">
        <text>2 6,7-dimethyl-8-(1-D-ribityl)lumazine + H(+) = 5-amino-6-(D-ribitylamino)uracil + riboflavin</text>
        <dbReference type="Rhea" id="RHEA:20772"/>
        <dbReference type="ChEBI" id="CHEBI:15378"/>
        <dbReference type="ChEBI" id="CHEBI:15934"/>
        <dbReference type="ChEBI" id="CHEBI:57986"/>
        <dbReference type="ChEBI" id="CHEBI:58201"/>
        <dbReference type="EC" id="2.5.1.9"/>
    </reaction>
</comment>
<sequence length="262" mass="26688">MFTGIIEEKGTVTSLTRTEHGSAILIIRAGAVLAGLPEGGSLAVNGVCLTQAAAEANAAPAATTASAAEQVPPEAPGAGPAPSPDTGSAPEAATEFRAHVMGETLDRTTIGTLAPGDTVNLERCPRAGDRFDGHIVQGHVDGTGEVLAKEDLGDWVRLRVSLPARLAPFTAEKGSIALDGISLTLTAVSPPATQPHWVEVGLIPATLAATRMGDIRPGDPVNIEVDVMAKYAARLAEFDRPAGSHPATTSGDASHTHEGAHA</sequence>
<evidence type="ECO:0000256" key="4">
    <source>
        <dbReference type="ARBA" id="ARBA00012827"/>
    </source>
</evidence>
<feature type="repeat" description="Lumazine-binding" evidence="9">
    <location>
        <begin position="1"/>
        <end position="134"/>
    </location>
</feature>
<protein>
    <recommendedName>
        <fullName evidence="5">Riboflavin synthase</fullName>
        <ecNumber evidence="4">2.5.1.9</ecNumber>
    </recommendedName>
</protein>
<accession>A0ABN2WHH1</accession>
<feature type="region of interest" description="Disordered" evidence="10">
    <location>
        <begin position="240"/>
        <end position="262"/>
    </location>
</feature>
<evidence type="ECO:0000256" key="1">
    <source>
        <dbReference type="ARBA" id="ARBA00000968"/>
    </source>
</evidence>
<comment type="caution">
    <text evidence="12">The sequence shown here is derived from an EMBL/GenBank/DDBJ whole genome shotgun (WGS) entry which is preliminary data.</text>
</comment>
<name>A0ABN2WHH1_9MICO</name>
<evidence type="ECO:0000256" key="10">
    <source>
        <dbReference type="SAM" id="MobiDB-lite"/>
    </source>
</evidence>
<dbReference type="Pfam" id="PF00677">
    <property type="entry name" value="Lum_binding"/>
    <property type="match status" value="2"/>
</dbReference>
<keyword evidence="13" id="KW-1185">Reference proteome</keyword>
<evidence type="ECO:0000313" key="12">
    <source>
        <dbReference type="EMBL" id="GAA2092048.1"/>
    </source>
</evidence>
<evidence type="ECO:0000256" key="7">
    <source>
        <dbReference type="ARBA" id="ARBA00022679"/>
    </source>
</evidence>
<feature type="domain" description="Lumazine-binding" evidence="11">
    <location>
        <begin position="1"/>
        <end position="134"/>
    </location>
</feature>
<dbReference type="SUPFAM" id="SSF63380">
    <property type="entry name" value="Riboflavin synthase domain-like"/>
    <property type="match status" value="3"/>
</dbReference>
<dbReference type="EC" id="2.5.1.9" evidence="4"/>
<dbReference type="Gene3D" id="2.40.30.20">
    <property type="match status" value="2"/>
</dbReference>
<feature type="compositionally biased region" description="Low complexity" evidence="10">
    <location>
        <begin position="63"/>
        <end position="72"/>
    </location>
</feature>
<evidence type="ECO:0000259" key="11">
    <source>
        <dbReference type="PROSITE" id="PS51177"/>
    </source>
</evidence>
<evidence type="ECO:0000256" key="3">
    <source>
        <dbReference type="ARBA" id="ARBA00004887"/>
    </source>
</evidence>
<dbReference type="RefSeq" id="WP_291791322.1">
    <property type="nucleotide sequence ID" value="NZ_BAAAPZ010000003.1"/>
</dbReference>
<dbReference type="CDD" id="cd00402">
    <property type="entry name" value="Riboflavin_synthase_like"/>
    <property type="match status" value="1"/>
</dbReference>
<keyword evidence="7" id="KW-0808">Transferase</keyword>
<dbReference type="PANTHER" id="PTHR21098">
    <property type="entry name" value="RIBOFLAVIN SYNTHASE ALPHA CHAIN"/>
    <property type="match status" value="1"/>
</dbReference>
<reference evidence="12 13" key="1">
    <citation type="journal article" date="2019" name="Int. J. Syst. Evol. Microbiol.">
        <title>The Global Catalogue of Microorganisms (GCM) 10K type strain sequencing project: providing services to taxonomists for standard genome sequencing and annotation.</title>
        <authorList>
            <consortium name="The Broad Institute Genomics Platform"/>
            <consortium name="The Broad Institute Genome Sequencing Center for Infectious Disease"/>
            <person name="Wu L."/>
            <person name="Ma J."/>
        </authorList>
    </citation>
    <scope>NUCLEOTIDE SEQUENCE [LARGE SCALE GENOMIC DNA]</scope>
    <source>
        <strain evidence="12 13">JCM 15900</strain>
    </source>
</reference>
<feature type="domain" description="Lumazine-binding" evidence="11">
    <location>
        <begin position="135"/>
        <end position="236"/>
    </location>
</feature>
<keyword evidence="8" id="KW-0677">Repeat</keyword>
<organism evidence="12 13">
    <name type="scientific">Brevibacterium salitolerans</name>
    <dbReference type="NCBI Taxonomy" id="1403566"/>
    <lineage>
        <taxon>Bacteria</taxon>
        <taxon>Bacillati</taxon>
        <taxon>Actinomycetota</taxon>
        <taxon>Actinomycetes</taxon>
        <taxon>Micrococcales</taxon>
        <taxon>Brevibacteriaceae</taxon>
        <taxon>Brevibacterium</taxon>
    </lineage>
</organism>
<evidence type="ECO:0000256" key="9">
    <source>
        <dbReference type="PROSITE-ProRule" id="PRU00524"/>
    </source>
</evidence>
<dbReference type="InterPro" id="IPR026017">
    <property type="entry name" value="Lumazine-bd_dom"/>
</dbReference>
<comment type="function">
    <text evidence="2">Catalyzes the dismutation of two molecules of 6,7-dimethyl-8-ribityllumazine, resulting in the formation of riboflavin and 5-amino-6-(D-ribitylamino)uracil.</text>
</comment>
<dbReference type="PANTHER" id="PTHR21098:SF12">
    <property type="entry name" value="RIBOFLAVIN SYNTHASE"/>
    <property type="match status" value="1"/>
</dbReference>
<evidence type="ECO:0000256" key="5">
    <source>
        <dbReference type="ARBA" id="ARBA00013950"/>
    </source>
</evidence>
<dbReference type="EMBL" id="BAAAPZ010000003">
    <property type="protein sequence ID" value="GAA2092048.1"/>
    <property type="molecule type" value="Genomic_DNA"/>
</dbReference>
<evidence type="ECO:0000256" key="8">
    <source>
        <dbReference type="ARBA" id="ARBA00022737"/>
    </source>
</evidence>
<proteinExistence type="predicted"/>
<keyword evidence="6" id="KW-0686">Riboflavin biosynthesis</keyword>
<evidence type="ECO:0000313" key="13">
    <source>
        <dbReference type="Proteomes" id="UP001500984"/>
    </source>
</evidence>
<dbReference type="InterPro" id="IPR023366">
    <property type="entry name" value="ATP_synth_asu-like_sf"/>
</dbReference>
<gene>
    <name evidence="12" type="ORF">GCM10009823_09530</name>
</gene>
<dbReference type="InterPro" id="IPR017938">
    <property type="entry name" value="Riboflavin_synthase-like_b-brl"/>
</dbReference>
<feature type="region of interest" description="Disordered" evidence="10">
    <location>
        <begin position="63"/>
        <end position="90"/>
    </location>
</feature>
<feature type="repeat" description="Lumazine-binding" evidence="9">
    <location>
        <begin position="135"/>
        <end position="236"/>
    </location>
</feature>
<feature type="compositionally biased region" description="Pro residues" evidence="10">
    <location>
        <begin position="73"/>
        <end position="83"/>
    </location>
</feature>
<dbReference type="InterPro" id="IPR001783">
    <property type="entry name" value="Lumazine-bd"/>
</dbReference>
<comment type="pathway">
    <text evidence="3">Cofactor biosynthesis; riboflavin biosynthesis; riboflavin from 2-hydroxy-3-oxobutyl phosphate and 5-amino-6-(D-ribitylamino)uracil: step 2/2.</text>
</comment>
<dbReference type="Proteomes" id="UP001500984">
    <property type="component" value="Unassembled WGS sequence"/>
</dbReference>